<dbReference type="PANTHER" id="PTHR38602:SF1">
    <property type="entry name" value="INNER MEMBRANE PROTEIN"/>
    <property type="match status" value="1"/>
</dbReference>
<dbReference type="Proteomes" id="UP000183104">
    <property type="component" value="Unassembled WGS sequence"/>
</dbReference>
<sequence length="64" mass="7227">MWQELLSAIALVMILEGLPYFISPSAMRQALARIFTLPDHVLRSAGLTFMVLGVLLLFLVRRLL</sequence>
<feature type="transmembrane region" description="Helical" evidence="1">
    <location>
        <begin position="42"/>
        <end position="60"/>
    </location>
</feature>
<evidence type="ECO:0000313" key="2">
    <source>
        <dbReference type="EMBL" id="SCX84749.1"/>
    </source>
</evidence>
<evidence type="ECO:0008006" key="4">
    <source>
        <dbReference type="Google" id="ProtNLM"/>
    </source>
</evidence>
<dbReference type="InterPro" id="IPR019201">
    <property type="entry name" value="DUF2065"/>
</dbReference>
<evidence type="ECO:0000256" key="1">
    <source>
        <dbReference type="SAM" id="Phobius"/>
    </source>
</evidence>
<accession>A0A1G5B3K7</accession>
<evidence type="ECO:0000313" key="3">
    <source>
        <dbReference type="Proteomes" id="UP000183104"/>
    </source>
</evidence>
<keyword evidence="1" id="KW-0472">Membrane</keyword>
<dbReference type="Pfam" id="PF09838">
    <property type="entry name" value="DUF2065"/>
    <property type="match status" value="1"/>
</dbReference>
<keyword evidence="3" id="KW-1185">Reference proteome</keyword>
<protein>
    <recommendedName>
        <fullName evidence="4">DUF2065 domain-containing protein</fullName>
    </recommendedName>
</protein>
<dbReference type="EMBL" id="FMUN01000001">
    <property type="protein sequence ID" value="SCX84749.1"/>
    <property type="molecule type" value="Genomic_DNA"/>
</dbReference>
<organism evidence="2 3">
    <name type="scientific">Thiohalorhabdus denitrificans</name>
    <dbReference type="NCBI Taxonomy" id="381306"/>
    <lineage>
        <taxon>Bacteria</taxon>
        <taxon>Pseudomonadati</taxon>
        <taxon>Pseudomonadota</taxon>
        <taxon>Gammaproteobacteria</taxon>
        <taxon>Thiohalorhabdales</taxon>
        <taxon>Thiohalorhabdaceae</taxon>
        <taxon>Thiohalorhabdus</taxon>
    </lineage>
</organism>
<keyword evidence="1" id="KW-1133">Transmembrane helix</keyword>
<keyword evidence="1" id="KW-0812">Transmembrane</keyword>
<dbReference type="AlphaFoldDB" id="A0A1G5B3K7"/>
<gene>
    <name evidence="2" type="ORF">SAMN05661077_0660</name>
</gene>
<name>A0A1G5B3K7_9GAMM</name>
<reference evidence="3" key="1">
    <citation type="submission" date="2016-10" db="EMBL/GenBank/DDBJ databases">
        <authorList>
            <person name="Varghese N."/>
        </authorList>
    </citation>
    <scope>NUCLEOTIDE SEQUENCE [LARGE SCALE GENOMIC DNA]</scope>
    <source>
        <strain evidence="3">HL 19</strain>
    </source>
</reference>
<dbReference type="RefSeq" id="WP_074471211.1">
    <property type="nucleotide sequence ID" value="NZ_FMUN01000001.1"/>
</dbReference>
<proteinExistence type="predicted"/>
<dbReference type="PANTHER" id="PTHR38602">
    <property type="entry name" value="INNER MEMBRANE PROTEIN-RELATED"/>
    <property type="match status" value="1"/>
</dbReference>